<keyword evidence="2" id="KW-1185">Reference proteome</keyword>
<dbReference type="OrthoDB" id="10264544at2759"/>
<reference evidence="1 2" key="1">
    <citation type="submission" date="2020-06" db="EMBL/GenBank/DDBJ databases">
        <authorList>
            <person name="Li R."/>
            <person name="Bekaert M."/>
        </authorList>
    </citation>
    <scope>NUCLEOTIDE SEQUENCE [LARGE SCALE GENOMIC DNA]</scope>
    <source>
        <strain evidence="2">wild</strain>
    </source>
</reference>
<proteinExistence type="predicted"/>
<evidence type="ECO:0000313" key="2">
    <source>
        <dbReference type="Proteomes" id="UP000507470"/>
    </source>
</evidence>
<dbReference type="EMBL" id="CACVKT020009467">
    <property type="protein sequence ID" value="CAC5421957.1"/>
    <property type="molecule type" value="Genomic_DNA"/>
</dbReference>
<sequence length="285" mass="32519">MSLSRREWDEMKAQLEGTVNKFLGFSEPSLVTAALNCIDKGYERDKAIQTVTPNISIALYRYLCQHIVGSEDYVKQIRLMTPVGDNTSSNKEETIITSGSFGEGLHMRGSDLDVMFVSRTLEVYENIKPFFNPNITYFSMERDDVKPGYAQLKLDYYGFRRGVFKLCEEQNGNLYFSSTLPKQKKVSKYHDGSTTIHGPCISDSTGDLDLAFCLQCNMWVSSAVQWIIEMHFRKTLSADDFIGYPLPVTKTANISEKEFGVFAEKNRLSMMYNLTLIPDELRMNQ</sequence>
<gene>
    <name evidence="1" type="ORF">MCOR_54037</name>
</gene>
<dbReference type="Proteomes" id="UP000507470">
    <property type="component" value="Unassembled WGS sequence"/>
</dbReference>
<protein>
    <submittedName>
        <fullName evidence="1">PRPF3</fullName>
    </submittedName>
</protein>
<name>A0A6J8ENJ9_MYTCO</name>
<accession>A0A6J8ENJ9</accession>
<organism evidence="1 2">
    <name type="scientific">Mytilus coruscus</name>
    <name type="common">Sea mussel</name>
    <dbReference type="NCBI Taxonomy" id="42192"/>
    <lineage>
        <taxon>Eukaryota</taxon>
        <taxon>Metazoa</taxon>
        <taxon>Spiralia</taxon>
        <taxon>Lophotrochozoa</taxon>
        <taxon>Mollusca</taxon>
        <taxon>Bivalvia</taxon>
        <taxon>Autobranchia</taxon>
        <taxon>Pteriomorphia</taxon>
        <taxon>Mytilida</taxon>
        <taxon>Mytiloidea</taxon>
        <taxon>Mytilidae</taxon>
        <taxon>Mytilinae</taxon>
        <taxon>Mytilus</taxon>
    </lineage>
</organism>
<dbReference type="AlphaFoldDB" id="A0A6J8ENJ9"/>
<dbReference type="Gene3D" id="1.20.1390.10">
    <property type="entry name" value="PWI domain"/>
    <property type="match status" value="1"/>
</dbReference>
<evidence type="ECO:0000313" key="1">
    <source>
        <dbReference type="EMBL" id="CAC5421957.1"/>
    </source>
</evidence>